<proteinExistence type="predicted"/>
<dbReference type="InterPro" id="IPR009061">
    <property type="entry name" value="DNA-bd_dom_put_sf"/>
</dbReference>
<dbReference type="eggNOG" id="COG0789">
    <property type="taxonomic scope" value="Bacteria"/>
</dbReference>
<dbReference type="PROSITE" id="PS50937">
    <property type="entry name" value="HTH_MERR_2"/>
    <property type="match status" value="1"/>
</dbReference>
<protein>
    <submittedName>
        <fullName evidence="5">Transcriptional regulator, MerR family</fullName>
    </submittedName>
</protein>
<dbReference type="SUPFAM" id="SSF46955">
    <property type="entry name" value="Putative DNA-binding domain"/>
    <property type="match status" value="1"/>
</dbReference>
<dbReference type="Proteomes" id="UP000001937">
    <property type="component" value="Chromosome"/>
</dbReference>
<feature type="region of interest" description="Disordered" evidence="3">
    <location>
        <begin position="1"/>
        <end position="67"/>
    </location>
</feature>
<dbReference type="PANTHER" id="PTHR30204">
    <property type="entry name" value="REDOX-CYCLING DRUG-SENSING TRANSCRIPTIONAL ACTIVATOR SOXR"/>
    <property type="match status" value="1"/>
</dbReference>
<dbReference type="PhylomeDB" id="Q2J4U1"/>
<dbReference type="HOGENOM" id="CLU_060077_7_1_11"/>
<evidence type="ECO:0000256" key="3">
    <source>
        <dbReference type="SAM" id="MobiDB-lite"/>
    </source>
</evidence>
<feature type="coiled-coil region" evidence="2">
    <location>
        <begin position="141"/>
        <end position="175"/>
    </location>
</feature>
<dbReference type="Pfam" id="PF13411">
    <property type="entry name" value="MerR_1"/>
    <property type="match status" value="1"/>
</dbReference>
<evidence type="ECO:0000256" key="1">
    <source>
        <dbReference type="ARBA" id="ARBA00023125"/>
    </source>
</evidence>
<evidence type="ECO:0000313" key="6">
    <source>
        <dbReference type="Proteomes" id="UP000001937"/>
    </source>
</evidence>
<dbReference type="Gene3D" id="1.10.1660.10">
    <property type="match status" value="1"/>
</dbReference>
<organism evidence="5 6">
    <name type="scientific">Frankia casuarinae (strain DSM 45818 / CECT 9043 / HFP020203 / CcI3)</name>
    <dbReference type="NCBI Taxonomy" id="106370"/>
    <lineage>
        <taxon>Bacteria</taxon>
        <taxon>Bacillati</taxon>
        <taxon>Actinomycetota</taxon>
        <taxon>Actinomycetes</taxon>
        <taxon>Frankiales</taxon>
        <taxon>Frankiaceae</taxon>
        <taxon>Frankia</taxon>
    </lineage>
</organism>
<dbReference type="SMART" id="SM00422">
    <property type="entry name" value="HTH_MERR"/>
    <property type="match status" value="1"/>
</dbReference>
<dbReference type="STRING" id="106370.Francci3_4355"/>
<evidence type="ECO:0000256" key="2">
    <source>
        <dbReference type="SAM" id="Coils"/>
    </source>
</evidence>
<dbReference type="EMBL" id="CP000249">
    <property type="protein sequence ID" value="ABD13701.1"/>
    <property type="molecule type" value="Genomic_DNA"/>
</dbReference>
<name>Q2J4U1_FRACC</name>
<dbReference type="RefSeq" id="WP_011438709.1">
    <property type="nucleotide sequence ID" value="NC_007777.1"/>
</dbReference>
<evidence type="ECO:0000259" key="4">
    <source>
        <dbReference type="PROSITE" id="PS50937"/>
    </source>
</evidence>
<dbReference type="GO" id="GO:0003677">
    <property type="term" value="F:DNA binding"/>
    <property type="evidence" value="ECO:0007669"/>
    <property type="project" value="UniProtKB-KW"/>
</dbReference>
<feature type="domain" description="HTH merR-type" evidence="4">
    <location>
        <begin position="75"/>
        <end position="144"/>
    </location>
</feature>
<dbReference type="AlphaFoldDB" id="Q2J4U1"/>
<evidence type="ECO:0000313" key="5">
    <source>
        <dbReference type="EMBL" id="ABD13701.1"/>
    </source>
</evidence>
<dbReference type="GO" id="GO:0003700">
    <property type="term" value="F:DNA-binding transcription factor activity"/>
    <property type="evidence" value="ECO:0007669"/>
    <property type="project" value="InterPro"/>
</dbReference>
<keyword evidence="1" id="KW-0238">DNA-binding</keyword>
<dbReference type="InterPro" id="IPR000551">
    <property type="entry name" value="MerR-type_HTH_dom"/>
</dbReference>
<reference evidence="5 6" key="1">
    <citation type="journal article" date="2007" name="Genome Res.">
        <title>Genome characteristics of facultatively symbiotic Frankia sp. strains reflect host range and host plant biogeography.</title>
        <authorList>
            <person name="Normand P."/>
            <person name="Lapierre P."/>
            <person name="Tisa L.S."/>
            <person name="Gogarten J.P."/>
            <person name="Alloisio N."/>
            <person name="Bagnarol E."/>
            <person name="Bassi C.A."/>
            <person name="Berry A.M."/>
            <person name="Bickhart D.M."/>
            <person name="Choisne N."/>
            <person name="Couloux A."/>
            <person name="Cournoyer B."/>
            <person name="Cruveiller S."/>
            <person name="Daubin V."/>
            <person name="Demange N."/>
            <person name="Francino M.P."/>
            <person name="Goltsman E."/>
            <person name="Huang Y."/>
            <person name="Kopp O.R."/>
            <person name="Labarre L."/>
            <person name="Lapidus A."/>
            <person name="Lavire C."/>
            <person name="Marechal J."/>
            <person name="Martinez M."/>
            <person name="Mastronunzio J.E."/>
            <person name="Mullin B.C."/>
            <person name="Niemann J."/>
            <person name="Pujic P."/>
            <person name="Rawnsley T."/>
            <person name="Rouy Z."/>
            <person name="Schenowitz C."/>
            <person name="Sellstedt A."/>
            <person name="Tavares F."/>
            <person name="Tomkins J.P."/>
            <person name="Vallenet D."/>
            <person name="Valverde C."/>
            <person name="Wall L.G."/>
            <person name="Wang Y."/>
            <person name="Medigue C."/>
            <person name="Benson D.R."/>
        </authorList>
    </citation>
    <scope>NUCLEOTIDE SEQUENCE [LARGE SCALE GENOMIC DNA]</scope>
    <source>
        <strain evidence="6">DSM 45818 / CECT 9043 / CcI3</strain>
    </source>
</reference>
<dbReference type="OrthoDB" id="5345718at2"/>
<gene>
    <name evidence="5" type="ordered locus">Francci3_4355</name>
</gene>
<dbReference type="InterPro" id="IPR047057">
    <property type="entry name" value="MerR_fam"/>
</dbReference>
<keyword evidence="6" id="KW-1185">Reference proteome</keyword>
<sequence>MTGRPNRTSDPPPARRGRATGTGRTMGAGRTGERQLQRGPAASPTEVRPDTEVRPEGYYPAGPLPGPAHDEDAPVYVISIAAQLAGMHPQTLRSYDRLGLVTPGRTAGRGRRYSARDVALLREVQRLSQEEGVNLEGVKQILRLSAQVMALQAQVRQLTEELARSRADADRAVAEAHASHRRDLVPVDRGALVVWRPLPRR</sequence>
<dbReference type="NCBIfam" id="NF047375">
    <property type="entry name" value="HeatShock_HspR"/>
    <property type="match status" value="1"/>
</dbReference>
<dbReference type="KEGG" id="fra:Francci3_4355"/>
<dbReference type="PANTHER" id="PTHR30204:SF58">
    <property type="entry name" value="HTH-TYPE TRANSCRIPTIONAL REGULATOR YFMP"/>
    <property type="match status" value="1"/>
</dbReference>
<dbReference type="CDD" id="cd04766">
    <property type="entry name" value="HTH_HspR"/>
    <property type="match status" value="1"/>
</dbReference>
<keyword evidence="2" id="KW-0175">Coiled coil</keyword>
<accession>Q2J4U1</accession>